<organism evidence="2 3">
    <name type="scientific">Camelina sativa</name>
    <name type="common">False flax</name>
    <name type="synonym">Myagrum sativum</name>
    <dbReference type="NCBI Taxonomy" id="90675"/>
    <lineage>
        <taxon>Eukaryota</taxon>
        <taxon>Viridiplantae</taxon>
        <taxon>Streptophyta</taxon>
        <taxon>Embryophyta</taxon>
        <taxon>Tracheophyta</taxon>
        <taxon>Spermatophyta</taxon>
        <taxon>Magnoliopsida</taxon>
        <taxon>eudicotyledons</taxon>
        <taxon>Gunneridae</taxon>
        <taxon>Pentapetalae</taxon>
        <taxon>rosids</taxon>
        <taxon>malvids</taxon>
        <taxon>Brassicales</taxon>
        <taxon>Brassicaceae</taxon>
        <taxon>Camelineae</taxon>
        <taxon>Camelina</taxon>
    </lineage>
</organism>
<feature type="transmembrane region" description="Helical" evidence="1">
    <location>
        <begin position="201"/>
        <end position="222"/>
    </location>
</feature>
<sequence>MKRLLILTKHRDGFHRKFNPWCPPHIYYPNLLLNHSTHNHINLVSTSVSHVAKPLPETLKMDQKPSRRWYRNRKKTLWLGRSGILSSIVMRLCCLVVAIYLSCRALFRCTQLYYCQRFVSDCISSSSSCNQSLIIGSRTKRRVRQLSFPSIKWYGDVIWIFDPGIIGDWIDNAGEFKRCLLQTSVHRTGLRQWLRIWWKEIMLILILLLVLGNFNACLWRCLHGTRFKRWYSSSHQAWALVITKKDVISYVWRCFVGMRCNGWIATIDHFKVYWSFVKRMIAKQDDHVGLRKKANKEDNRLSNLLACKAYERKRCFNSLV</sequence>
<protein>
    <submittedName>
        <fullName evidence="3">Uncharacterized protein LOC104789489</fullName>
    </submittedName>
</protein>
<gene>
    <name evidence="3" type="primary">LOC104789489</name>
</gene>
<evidence type="ECO:0000313" key="3">
    <source>
        <dbReference type="RefSeq" id="XP_010513481.1"/>
    </source>
</evidence>
<keyword evidence="1" id="KW-1133">Transmembrane helix</keyword>
<keyword evidence="2" id="KW-1185">Reference proteome</keyword>
<proteinExistence type="predicted"/>
<feature type="transmembrane region" description="Helical" evidence="1">
    <location>
        <begin position="78"/>
        <end position="101"/>
    </location>
</feature>
<dbReference type="Proteomes" id="UP000694864">
    <property type="component" value="Chromosome 5"/>
</dbReference>
<dbReference type="GeneID" id="104789489"/>
<evidence type="ECO:0000313" key="2">
    <source>
        <dbReference type="Proteomes" id="UP000694864"/>
    </source>
</evidence>
<reference evidence="2" key="1">
    <citation type="journal article" date="2014" name="Nat. Commun.">
        <title>The emerging biofuel crop Camelina sativa retains a highly undifferentiated hexaploid genome structure.</title>
        <authorList>
            <person name="Kagale S."/>
            <person name="Koh C."/>
            <person name="Nixon J."/>
            <person name="Bollina V."/>
            <person name="Clarke W.E."/>
            <person name="Tuteja R."/>
            <person name="Spillane C."/>
            <person name="Robinson S.J."/>
            <person name="Links M.G."/>
            <person name="Clarke C."/>
            <person name="Higgins E.E."/>
            <person name="Huebert T."/>
            <person name="Sharpe A.G."/>
            <person name="Parkin I.A."/>
        </authorList>
    </citation>
    <scope>NUCLEOTIDE SEQUENCE [LARGE SCALE GENOMIC DNA]</scope>
    <source>
        <strain evidence="2">cv. DH55</strain>
    </source>
</reference>
<evidence type="ECO:0000256" key="1">
    <source>
        <dbReference type="SAM" id="Phobius"/>
    </source>
</evidence>
<reference evidence="3" key="2">
    <citation type="submission" date="2025-08" db="UniProtKB">
        <authorList>
            <consortium name="RefSeq"/>
        </authorList>
    </citation>
    <scope>IDENTIFICATION</scope>
    <source>
        <tissue evidence="3">Leaf</tissue>
    </source>
</reference>
<keyword evidence="1" id="KW-0472">Membrane</keyword>
<dbReference type="RefSeq" id="XP_010513481.1">
    <property type="nucleotide sequence ID" value="XM_010515179.2"/>
</dbReference>
<keyword evidence="1" id="KW-0812">Transmembrane</keyword>
<name>A0ABM0ZBW5_CAMSA</name>
<accession>A0ABM0ZBW5</accession>